<dbReference type="AlphaFoldDB" id="A0A512TMS1"/>
<dbReference type="Pfam" id="PF09148">
    <property type="entry name" value="DUF1934"/>
    <property type="match status" value="1"/>
</dbReference>
<dbReference type="Proteomes" id="UP000474042">
    <property type="component" value="Unassembled WGS sequence"/>
</dbReference>
<dbReference type="Proteomes" id="UP000321089">
    <property type="component" value="Unassembled WGS sequence"/>
</dbReference>
<dbReference type="SUPFAM" id="SSF50814">
    <property type="entry name" value="Lipocalins"/>
    <property type="match status" value="1"/>
</dbReference>
<sequence length="136" mass="15231">MVKNAVVTVQSRVSVEDELIEVVTPGKFYITKSGYKIEYEETKLSGMEGTKTTMIIKNNYFKLNRVGTTETNMEFEINKQSVSLYKTPFGAMSVVIDTKSLEINVDDNGGIVHIVYTLNVEGQQLIETDLNVIIKA</sequence>
<accession>A0A512TMS1</accession>
<dbReference type="EMBL" id="WOFV02000029">
    <property type="protein sequence ID" value="NAS18294.1"/>
    <property type="molecule type" value="Genomic_DNA"/>
</dbReference>
<dbReference type="Gene3D" id="2.40.128.20">
    <property type="match status" value="1"/>
</dbReference>
<gene>
    <name evidence="1" type="ORF">CBU02nite_19490</name>
    <name evidence="2" type="ORF">GND98_010540</name>
</gene>
<evidence type="ECO:0000313" key="3">
    <source>
        <dbReference type="Proteomes" id="UP000321089"/>
    </source>
</evidence>
<dbReference type="InterPro" id="IPR015231">
    <property type="entry name" value="DUF1934"/>
</dbReference>
<evidence type="ECO:0000313" key="4">
    <source>
        <dbReference type="Proteomes" id="UP000474042"/>
    </source>
</evidence>
<dbReference type="RefSeq" id="WP_027637057.1">
    <property type="nucleotide sequence ID" value="NZ_BKBC01000023.1"/>
</dbReference>
<name>A0A512TMS1_CLOBU</name>
<dbReference type="InterPro" id="IPR012674">
    <property type="entry name" value="Calycin"/>
</dbReference>
<reference evidence="2 4" key="2">
    <citation type="submission" date="2020-01" db="EMBL/GenBank/DDBJ databases">
        <title>Genome sequence of a 1,3-propanediol producer, Clostridium butyricum S3.</title>
        <authorList>
            <person name="Zhou J."/>
        </authorList>
    </citation>
    <scope>NUCLEOTIDE SEQUENCE [LARGE SCALE GENOMIC DNA]</scope>
    <source>
        <strain evidence="2 4">S3</strain>
    </source>
</reference>
<reference evidence="1 3" key="1">
    <citation type="submission" date="2019-07" db="EMBL/GenBank/DDBJ databases">
        <title>Whole genome shotgun sequence of Clostridium butyricum NBRC 3858.</title>
        <authorList>
            <person name="Hosoyama A."/>
            <person name="Uohara A."/>
            <person name="Ohji S."/>
            <person name="Ichikawa N."/>
        </authorList>
    </citation>
    <scope>NUCLEOTIDE SEQUENCE [LARGE SCALE GENOMIC DNA]</scope>
    <source>
        <strain evidence="1 3">NBRC 3858</strain>
    </source>
</reference>
<comment type="caution">
    <text evidence="1">The sequence shown here is derived from an EMBL/GenBank/DDBJ whole genome shotgun (WGS) entry which is preliminary data.</text>
</comment>
<proteinExistence type="predicted"/>
<protein>
    <submittedName>
        <fullName evidence="2">DUF1934 family protein</fullName>
    </submittedName>
</protein>
<evidence type="ECO:0000313" key="1">
    <source>
        <dbReference type="EMBL" id="GEQ21443.1"/>
    </source>
</evidence>
<organism evidence="1 3">
    <name type="scientific">Clostridium butyricum</name>
    <dbReference type="NCBI Taxonomy" id="1492"/>
    <lineage>
        <taxon>Bacteria</taxon>
        <taxon>Bacillati</taxon>
        <taxon>Bacillota</taxon>
        <taxon>Clostridia</taxon>
        <taxon>Eubacteriales</taxon>
        <taxon>Clostridiaceae</taxon>
        <taxon>Clostridium</taxon>
    </lineage>
</organism>
<dbReference type="EMBL" id="BKBC01000023">
    <property type="protein sequence ID" value="GEQ21443.1"/>
    <property type="molecule type" value="Genomic_DNA"/>
</dbReference>
<evidence type="ECO:0000313" key="2">
    <source>
        <dbReference type="EMBL" id="NAS18294.1"/>
    </source>
</evidence>